<dbReference type="VEuPathDB" id="FungiDB:VP01_3164g7"/>
<keyword evidence="3" id="KW-1185">Reference proteome</keyword>
<name>A0A0L6UYS5_9BASI</name>
<proteinExistence type="predicted"/>
<accession>A0A0L6UYS5</accession>
<gene>
    <name evidence="2" type="ORF">VP01_3164g7</name>
</gene>
<protein>
    <submittedName>
        <fullName evidence="2">Uncharacterized protein</fullName>
    </submittedName>
</protein>
<dbReference type="EMBL" id="LAVV01008129">
    <property type="protein sequence ID" value="KNZ53693.1"/>
    <property type="molecule type" value="Genomic_DNA"/>
</dbReference>
<reference evidence="2 3" key="1">
    <citation type="submission" date="2015-08" db="EMBL/GenBank/DDBJ databases">
        <title>Next Generation Sequencing and Analysis of the Genome of Puccinia sorghi L Schw, the Causal Agent of Maize Common Rust.</title>
        <authorList>
            <person name="Rochi L."/>
            <person name="Burguener G."/>
            <person name="Darino M."/>
            <person name="Turjanski A."/>
            <person name="Kreff E."/>
            <person name="Dieguez M.J."/>
            <person name="Sacco F."/>
        </authorList>
    </citation>
    <scope>NUCLEOTIDE SEQUENCE [LARGE SCALE GENOMIC DNA]</scope>
    <source>
        <strain evidence="2 3">RO10H11247</strain>
    </source>
</reference>
<comment type="caution">
    <text evidence="2">The sequence shown here is derived from an EMBL/GenBank/DDBJ whole genome shotgun (WGS) entry which is preliminary data.</text>
</comment>
<evidence type="ECO:0000313" key="2">
    <source>
        <dbReference type="EMBL" id="KNZ53693.1"/>
    </source>
</evidence>
<feature type="region of interest" description="Disordered" evidence="1">
    <location>
        <begin position="1"/>
        <end position="20"/>
    </location>
</feature>
<organism evidence="2 3">
    <name type="scientific">Puccinia sorghi</name>
    <dbReference type="NCBI Taxonomy" id="27349"/>
    <lineage>
        <taxon>Eukaryota</taxon>
        <taxon>Fungi</taxon>
        <taxon>Dikarya</taxon>
        <taxon>Basidiomycota</taxon>
        <taxon>Pucciniomycotina</taxon>
        <taxon>Pucciniomycetes</taxon>
        <taxon>Pucciniales</taxon>
        <taxon>Pucciniaceae</taxon>
        <taxon>Puccinia</taxon>
    </lineage>
</organism>
<evidence type="ECO:0000313" key="3">
    <source>
        <dbReference type="Proteomes" id="UP000037035"/>
    </source>
</evidence>
<dbReference type="Proteomes" id="UP000037035">
    <property type="component" value="Unassembled WGS sequence"/>
</dbReference>
<sequence length="86" mass="9475">MDPRFKDQSEPEVNSDLSIPKGAKAQTAKFGFAELIIECNHQLWDGIKTINNIPEEDQQLPTAAKIAARVTEYNKTPGVSNSTTTN</sequence>
<evidence type="ECO:0000256" key="1">
    <source>
        <dbReference type="SAM" id="MobiDB-lite"/>
    </source>
</evidence>
<dbReference type="AlphaFoldDB" id="A0A0L6UYS5"/>